<reference evidence="1" key="2">
    <citation type="submission" date="2020-11" db="EMBL/GenBank/DDBJ databases">
        <title>Whole genome sequencing of Colletotrichum sp.</title>
        <authorList>
            <person name="Li H."/>
        </authorList>
    </citation>
    <scope>NUCLEOTIDE SEQUENCE</scope>
    <source>
        <strain evidence="1">CkLH20</strain>
    </source>
</reference>
<evidence type="ECO:0000313" key="1">
    <source>
        <dbReference type="EMBL" id="KAF9881542.1"/>
    </source>
</evidence>
<reference evidence="1" key="1">
    <citation type="submission" date="2020-03" db="EMBL/GenBank/DDBJ databases">
        <authorList>
            <person name="He L."/>
        </authorList>
    </citation>
    <scope>NUCLEOTIDE SEQUENCE</scope>
    <source>
        <strain evidence="1">CkLH20</strain>
    </source>
</reference>
<name>A0A9P6IFN1_9PEZI</name>
<dbReference type="SUPFAM" id="SSF55298">
    <property type="entry name" value="YjgF-like"/>
    <property type="match status" value="1"/>
</dbReference>
<organism evidence="1 2">
    <name type="scientific">Colletotrichum karsti</name>
    <dbReference type="NCBI Taxonomy" id="1095194"/>
    <lineage>
        <taxon>Eukaryota</taxon>
        <taxon>Fungi</taxon>
        <taxon>Dikarya</taxon>
        <taxon>Ascomycota</taxon>
        <taxon>Pezizomycotina</taxon>
        <taxon>Sordariomycetes</taxon>
        <taxon>Hypocreomycetidae</taxon>
        <taxon>Glomerellales</taxon>
        <taxon>Glomerellaceae</taxon>
        <taxon>Colletotrichum</taxon>
        <taxon>Colletotrichum boninense species complex</taxon>
    </lineage>
</organism>
<dbReference type="Gene3D" id="3.30.1330.40">
    <property type="entry name" value="RutC-like"/>
    <property type="match status" value="1"/>
</dbReference>
<dbReference type="Pfam" id="PF01042">
    <property type="entry name" value="Ribonuc_L-PSP"/>
    <property type="match status" value="1"/>
</dbReference>
<dbReference type="GeneID" id="62156482"/>
<dbReference type="InterPro" id="IPR035959">
    <property type="entry name" value="RutC-like_sf"/>
</dbReference>
<accession>A0A9P6IFN1</accession>
<dbReference type="AlphaFoldDB" id="A0A9P6IFN1"/>
<proteinExistence type="predicted"/>
<protein>
    <submittedName>
        <fullName evidence="1">Endoribonuclease l-psp family protein</fullName>
    </submittedName>
</protein>
<dbReference type="Proteomes" id="UP000781932">
    <property type="component" value="Unassembled WGS sequence"/>
</dbReference>
<dbReference type="InterPro" id="IPR006175">
    <property type="entry name" value="YjgF/YER057c/UK114"/>
</dbReference>
<evidence type="ECO:0000313" key="2">
    <source>
        <dbReference type="Proteomes" id="UP000781932"/>
    </source>
</evidence>
<dbReference type="OrthoDB" id="309640at2759"/>
<dbReference type="RefSeq" id="XP_038751003.1">
    <property type="nucleotide sequence ID" value="XM_038883408.1"/>
</dbReference>
<sequence length="139" mass="15277">MPDQIQYRWLPGPVGDMLRSSSLATTATIPLQGHLVITTGHIGVDLKTGELVKSNIRDEFNAVIDCLDAALRDAGVEKGVGSAHKFVAYFVRAEDEVTMLEIFRERYPGHSPTWTSVVVAGLVVPEMHVELQAEAIRHN</sequence>
<gene>
    <name evidence="1" type="ORF">CkaCkLH20_00688</name>
</gene>
<keyword evidence="2" id="KW-1185">Reference proteome</keyword>
<comment type="caution">
    <text evidence="1">The sequence shown here is derived from an EMBL/GenBank/DDBJ whole genome shotgun (WGS) entry which is preliminary data.</text>
</comment>
<dbReference type="EMBL" id="JAATWM020000002">
    <property type="protein sequence ID" value="KAF9881542.1"/>
    <property type="molecule type" value="Genomic_DNA"/>
</dbReference>